<organism evidence="1 2">
    <name type="scientific">Apibacter mensalis</name>
    <dbReference type="NCBI Taxonomy" id="1586267"/>
    <lineage>
        <taxon>Bacteria</taxon>
        <taxon>Pseudomonadati</taxon>
        <taxon>Bacteroidota</taxon>
        <taxon>Flavobacteriia</taxon>
        <taxon>Flavobacteriales</taxon>
        <taxon>Weeksellaceae</taxon>
        <taxon>Apibacter</taxon>
    </lineage>
</organism>
<evidence type="ECO:0000313" key="2">
    <source>
        <dbReference type="Proteomes" id="UP000182761"/>
    </source>
</evidence>
<proteinExistence type="predicted"/>
<reference evidence="1 2" key="1">
    <citation type="submission" date="2016-01" db="EMBL/GenBank/DDBJ databases">
        <authorList>
            <person name="McClelland M."/>
            <person name="Jain A."/>
            <person name="Saraogi P."/>
            <person name="Mendelson R."/>
            <person name="Westerman R."/>
            <person name="SanMiguel P."/>
            <person name="Csonka L."/>
        </authorList>
    </citation>
    <scope>NUCLEOTIDE SEQUENCE [LARGE SCALE GENOMIC DNA]</scope>
    <source>
        <strain evidence="1 2">R-53146</strain>
    </source>
</reference>
<sequence length="195" mass="21595">MRYNDLSDYELLNSIERARRNSELGISHKSHFDIQRSLKDNLTSNFSRYNNNSNPYHFEIGKINIKETITTHNYRKSVVGAGMFLVGSPILKKRFVTQGSAKGTSIASKYLSNALPQQMSFKIYSINANFKLVSTKVLGRGLGRLIPNIGAAIIVVDVVELLIELYELDKKHNKVTFKGLGGGGSFGGGGSSGYW</sequence>
<protein>
    <submittedName>
        <fullName evidence="1">Uncharacterized protein</fullName>
    </submittedName>
</protein>
<dbReference type="AlphaFoldDB" id="A0A0X3AS72"/>
<name>A0A0X3AS72_9FLAO</name>
<dbReference type="EMBL" id="FCOR01000012">
    <property type="protein sequence ID" value="CVK16925.1"/>
    <property type="molecule type" value="Genomic_DNA"/>
</dbReference>
<dbReference type="Pfam" id="PF26636">
    <property type="entry name" value="DUF8209"/>
    <property type="match status" value="1"/>
</dbReference>
<evidence type="ECO:0000313" key="1">
    <source>
        <dbReference type="EMBL" id="CVK16925.1"/>
    </source>
</evidence>
<accession>A0A0X3AS72</accession>
<gene>
    <name evidence="1" type="ORF">Ga0061079_11258</name>
</gene>
<dbReference type="Proteomes" id="UP000182761">
    <property type="component" value="Unassembled WGS sequence"/>
</dbReference>
<keyword evidence="2" id="KW-1185">Reference proteome</keyword>
<dbReference type="RefSeq" id="WP_055426108.1">
    <property type="nucleotide sequence ID" value="NZ_FCOR01000012.1"/>
</dbReference>
<dbReference type="OrthoDB" id="1450717at2"/>
<dbReference type="InterPro" id="IPR058522">
    <property type="entry name" value="DUF8209"/>
</dbReference>